<dbReference type="EMBL" id="NFDN01000020">
    <property type="protein sequence ID" value="OTY63038.1"/>
    <property type="molecule type" value="Genomic_DNA"/>
</dbReference>
<dbReference type="AlphaFoldDB" id="A0A9X6FBX3"/>
<sequence>MKRDDLRKDIEVSRDQIGKVKESELKEMAGAGTSNVEPYGIFHSITFCFTLEIGNHSCYPNSIKC</sequence>
<protein>
    <submittedName>
        <fullName evidence="1">Uncharacterized protein</fullName>
    </submittedName>
</protein>
<comment type="caution">
    <text evidence="1">The sequence shown here is derived from an EMBL/GenBank/DDBJ whole genome shotgun (WGS) entry which is preliminary data.</text>
</comment>
<evidence type="ECO:0000313" key="2">
    <source>
        <dbReference type="Proteomes" id="UP000195129"/>
    </source>
</evidence>
<dbReference type="RefSeq" id="WP_000817350.1">
    <property type="nucleotide sequence ID" value="NZ_NFDN01000020.1"/>
</dbReference>
<name>A0A9X6FBX3_BACTU</name>
<proteinExistence type="predicted"/>
<evidence type="ECO:0000313" key="1">
    <source>
        <dbReference type="EMBL" id="OTY63038.1"/>
    </source>
</evidence>
<reference evidence="1 2" key="1">
    <citation type="submission" date="2016-10" db="EMBL/GenBank/DDBJ databases">
        <title>Comparative genomics of Bacillus thuringiensis reveals a path to pathogens against multiple invertebrate hosts.</title>
        <authorList>
            <person name="Zheng J."/>
            <person name="Gao Q."/>
            <person name="Liu H."/>
            <person name="Peng D."/>
            <person name="Ruan L."/>
            <person name="Sun M."/>
        </authorList>
    </citation>
    <scope>NUCLEOTIDE SEQUENCE [LARGE SCALE GENOMIC DNA]</scope>
    <source>
        <strain evidence="1">BGSC 4CA1</strain>
    </source>
</reference>
<organism evidence="1 2">
    <name type="scientific">Bacillus thuringiensis serovar yosoo</name>
    <dbReference type="NCBI Taxonomy" id="180848"/>
    <lineage>
        <taxon>Bacteria</taxon>
        <taxon>Bacillati</taxon>
        <taxon>Bacillota</taxon>
        <taxon>Bacilli</taxon>
        <taxon>Bacillales</taxon>
        <taxon>Bacillaceae</taxon>
        <taxon>Bacillus</taxon>
        <taxon>Bacillus cereus group</taxon>
    </lineage>
</organism>
<dbReference type="Proteomes" id="UP000195129">
    <property type="component" value="Unassembled WGS sequence"/>
</dbReference>
<gene>
    <name evidence="1" type="ORF">BK746_04000</name>
</gene>
<accession>A0A9X6FBX3</accession>